<feature type="non-terminal residue" evidence="2">
    <location>
        <position position="1"/>
    </location>
</feature>
<feature type="non-terminal residue" evidence="2">
    <location>
        <position position="72"/>
    </location>
</feature>
<dbReference type="Proteomes" id="UP001529510">
    <property type="component" value="Unassembled WGS sequence"/>
</dbReference>
<reference evidence="2 3" key="1">
    <citation type="submission" date="2024-05" db="EMBL/GenBank/DDBJ databases">
        <title>Genome sequencing and assembly of Indian major carp, Cirrhinus mrigala (Hamilton, 1822).</title>
        <authorList>
            <person name="Mohindra V."/>
            <person name="Chowdhury L.M."/>
            <person name="Lal K."/>
            <person name="Jena J.K."/>
        </authorList>
    </citation>
    <scope>NUCLEOTIDE SEQUENCE [LARGE SCALE GENOMIC DNA]</scope>
    <source>
        <strain evidence="2">CM1030</strain>
        <tissue evidence="2">Blood</tissue>
    </source>
</reference>
<keyword evidence="3" id="KW-1185">Reference proteome</keyword>
<accession>A0ABD0QAM1</accession>
<dbReference type="AlphaFoldDB" id="A0ABD0QAM1"/>
<name>A0ABD0QAM1_CIRMR</name>
<evidence type="ECO:0000313" key="3">
    <source>
        <dbReference type="Proteomes" id="UP001529510"/>
    </source>
</evidence>
<organism evidence="2 3">
    <name type="scientific">Cirrhinus mrigala</name>
    <name type="common">Mrigala</name>
    <dbReference type="NCBI Taxonomy" id="683832"/>
    <lineage>
        <taxon>Eukaryota</taxon>
        <taxon>Metazoa</taxon>
        <taxon>Chordata</taxon>
        <taxon>Craniata</taxon>
        <taxon>Vertebrata</taxon>
        <taxon>Euteleostomi</taxon>
        <taxon>Actinopterygii</taxon>
        <taxon>Neopterygii</taxon>
        <taxon>Teleostei</taxon>
        <taxon>Ostariophysi</taxon>
        <taxon>Cypriniformes</taxon>
        <taxon>Cyprinidae</taxon>
        <taxon>Labeoninae</taxon>
        <taxon>Labeonini</taxon>
        <taxon>Cirrhinus</taxon>
    </lineage>
</organism>
<evidence type="ECO:0000256" key="1">
    <source>
        <dbReference type="SAM" id="MobiDB-lite"/>
    </source>
</evidence>
<evidence type="ECO:0000313" key="2">
    <source>
        <dbReference type="EMBL" id="KAL0183140.1"/>
    </source>
</evidence>
<sequence length="72" mass="7394">SGEVDPEIARLNALGFTGCLSVVQFNSISPLKAALLYPDTSPVIVTGPLTESSCGSSLPSNPYAAETTHSLT</sequence>
<protein>
    <submittedName>
        <fullName evidence="2">Uncharacterized protein</fullName>
    </submittedName>
</protein>
<dbReference type="EMBL" id="JAMKFB020000010">
    <property type="protein sequence ID" value="KAL0183140.1"/>
    <property type="molecule type" value="Genomic_DNA"/>
</dbReference>
<feature type="region of interest" description="Disordered" evidence="1">
    <location>
        <begin position="52"/>
        <end position="72"/>
    </location>
</feature>
<proteinExistence type="predicted"/>
<comment type="caution">
    <text evidence="2">The sequence shown here is derived from an EMBL/GenBank/DDBJ whole genome shotgun (WGS) entry which is preliminary data.</text>
</comment>
<gene>
    <name evidence="2" type="ORF">M9458_022515</name>
</gene>